<proteinExistence type="predicted"/>
<evidence type="ECO:0000256" key="1">
    <source>
        <dbReference type="SAM" id="SignalP"/>
    </source>
</evidence>
<dbReference type="EMBL" id="UGQW01000002">
    <property type="protein sequence ID" value="STZ67289.1"/>
    <property type="molecule type" value="Genomic_DNA"/>
</dbReference>
<reference evidence="3 4" key="1">
    <citation type="submission" date="2018-06" db="EMBL/GenBank/DDBJ databases">
        <authorList>
            <consortium name="Pathogen Informatics"/>
            <person name="Doyle S."/>
        </authorList>
    </citation>
    <scope>NUCLEOTIDE SEQUENCE [LARGE SCALE GENOMIC DNA]</scope>
    <source>
        <strain evidence="3 4">NCTC10660</strain>
    </source>
</reference>
<evidence type="ECO:0000259" key="2">
    <source>
        <dbReference type="Pfam" id="PF08750"/>
    </source>
</evidence>
<protein>
    <submittedName>
        <fullName evidence="3">Cnp1</fullName>
    </submittedName>
</protein>
<evidence type="ECO:0000313" key="3">
    <source>
        <dbReference type="EMBL" id="STZ67289.1"/>
    </source>
</evidence>
<dbReference type="InterPro" id="IPR014861">
    <property type="entry name" value="CNP1-like_dom"/>
</dbReference>
<keyword evidence="1" id="KW-0732">Signal</keyword>
<dbReference type="GeneID" id="93351762"/>
<sequence length="206" mass="23046">MPRKYAALFALLLTAPFAQAERFSLKENENSSRYVETEADIKRRTFTEAEEALPPFPAEGTKWFELYVSPTFDKHLLISPDSIHAAEDGTVRYVLNLRSGKGIDNISSEALYCAPGSFSSQQGKKHSYKIYAYGDPVNKRWIKARNPQWQELGGAATSNAAVRAVLHDVWCMDGIPSGDGALLERLNIRGGKYEADGRRSDRETKK</sequence>
<feature type="chain" id="PRO_5016705763" evidence="1">
    <location>
        <begin position="21"/>
        <end position="206"/>
    </location>
</feature>
<gene>
    <name evidence="3" type="ORF">NCTC10660_00763</name>
</gene>
<evidence type="ECO:0000313" key="4">
    <source>
        <dbReference type="Proteomes" id="UP000254927"/>
    </source>
</evidence>
<accession>A0A378TW99</accession>
<dbReference type="AlphaFoldDB" id="A0A378TW99"/>
<name>A0A378TW99_NEIEL</name>
<feature type="domain" description="CNP1-like uncharacterised" evidence="2">
    <location>
        <begin position="43"/>
        <end position="179"/>
    </location>
</feature>
<dbReference type="Pfam" id="PF08750">
    <property type="entry name" value="CNP1"/>
    <property type="match status" value="1"/>
</dbReference>
<feature type="signal peptide" evidence="1">
    <location>
        <begin position="1"/>
        <end position="20"/>
    </location>
</feature>
<organism evidence="3 4">
    <name type="scientific">Neisseria elongata</name>
    <dbReference type="NCBI Taxonomy" id="495"/>
    <lineage>
        <taxon>Bacteria</taxon>
        <taxon>Pseudomonadati</taxon>
        <taxon>Pseudomonadota</taxon>
        <taxon>Betaproteobacteria</taxon>
        <taxon>Neisseriales</taxon>
        <taxon>Neisseriaceae</taxon>
        <taxon>Neisseria</taxon>
    </lineage>
</organism>
<dbReference type="Proteomes" id="UP000254927">
    <property type="component" value="Unassembled WGS sequence"/>
</dbReference>
<dbReference type="RefSeq" id="WP_074895984.1">
    <property type="nucleotide sequence ID" value="NZ_CP031252.1"/>
</dbReference>